<evidence type="ECO:0000313" key="1">
    <source>
        <dbReference type="EMBL" id="MBN7795899.1"/>
    </source>
</evidence>
<reference evidence="1" key="1">
    <citation type="submission" date="2021-02" db="EMBL/GenBank/DDBJ databases">
        <title>PHA producing bacteria isolated from coastal sediment in Guangdong, Shenzhen.</title>
        <authorList>
            <person name="Zheng W."/>
            <person name="Yu S."/>
            <person name="Huang Y."/>
        </authorList>
    </citation>
    <scope>NUCLEOTIDE SEQUENCE</scope>
    <source>
        <strain evidence="1">TN14-10</strain>
    </source>
</reference>
<dbReference type="AlphaFoldDB" id="A0A939IHU7"/>
<protein>
    <submittedName>
        <fullName evidence="1">Uncharacterized protein</fullName>
    </submittedName>
</protein>
<proteinExistence type="predicted"/>
<accession>A0A939IHU7</accession>
<sequence length="81" mass="7857">MTAGAGEAGGAVICAVHLAPTHDGEAAMVVELRYPNGGTATVQVAGGDTAAVMARAGVATAAGLVGQPWTVLQVREVRGSG</sequence>
<organism evidence="1 2">
    <name type="scientific">Parahaliea mediterranea</name>
    <dbReference type="NCBI Taxonomy" id="651086"/>
    <lineage>
        <taxon>Bacteria</taxon>
        <taxon>Pseudomonadati</taxon>
        <taxon>Pseudomonadota</taxon>
        <taxon>Gammaproteobacteria</taxon>
        <taxon>Cellvibrionales</taxon>
        <taxon>Halieaceae</taxon>
        <taxon>Parahaliea</taxon>
    </lineage>
</organism>
<keyword evidence="2" id="KW-1185">Reference proteome</keyword>
<comment type="caution">
    <text evidence="1">The sequence shown here is derived from an EMBL/GenBank/DDBJ whole genome shotgun (WGS) entry which is preliminary data.</text>
</comment>
<dbReference type="Proteomes" id="UP000664303">
    <property type="component" value="Unassembled WGS sequence"/>
</dbReference>
<dbReference type="EMBL" id="JAFKCZ010000003">
    <property type="protein sequence ID" value="MBN7795899.1"/>
    <property type="molecule type" value="Genomic_DNA"/>
</dbReference>
<dbReference type="RefSeq" id="WP_206559337.1">
    <property type="nucleotide sequence ID" value="NZ_JAFKCZ010000003.1"/>
</dbReference>
<name>A0A939IHU7_9GAMM</name>
<evidence type="ECO:0000313" key="2">
    <source>
        <dbReference type="Proteomes" id="UP000664303"/>
    </source>
</evidence>
<gene>
    <name evidence="1" type="ORF">JYP50_04825</name>
</gene>